<evidence type="ECO:0000256" key="1">
    <source>
        <dbReference type="SAM" id="SignalP"/>
    </source>
</evidence>
<feature type="signal peptide" evidence="1">
    <location>
        <begin position="1"/>
        <end position="23"/>
    </location>
</feature>
<reference evidence="3" key="1">
    <citation type="submission" date="2022-01" db="EMBL/GenBank/DDBJ databases">
        <title>Whole genome-based taxonomy of the Shewanellaceae.</title>
        <authorList>
            <person name="Martin-Rodriguez A.J."/>
        </authorList>
    </citation>
    <scope>NUCLEOTIDE SEQUENCE</scope>
    <source>
        <strain evidence="3">KCTC 23973</strain>
    </source>
</reference>
<dbReference type="EMBL" id="JAKILB010000003">
    <property type="protein sequence ID" value="MCL1138144.1"/>
    <property type="molecule type" value="Genomic_DNA"/>
</dbReference>
<evidence type="ECO:0000259" key="2">
    <source>
        <dbReference type="Pfam" id="PF19335"/>
    </source>
</evidence>
<feature type="domain" description="Heavy metal binding" evidence="2">
    <location>
        <begin position="169"/>
        <end position="192"/>
    </location>
</feature>
<organism evidence="3 4">
    <name type="scientific">Shewanella pneumatophori</name>
    <dbReference type="NCBI Taxonomy" id="314092"/>
    <lineage>
        <taxon>Bacteria</taxon>
        <taxon>Pseudomonadati</taxon>
        <taxon>Pseudomonadota</taxon>
        <taxon>Gammaproteobacteria</taxon>
        <taxon>Alteromonadales</taxon>
        <taxon>Shewanellaceae</taxon>
        <taxon>Shewanella</taxon>
    </lineage>
</organism>
<gene>
    <name evidence="3" type="ORF">L2740_06230</name>
</gene>
<protein>
    <recommendedName>
        <fullName evidence="2">Heavy metal binding domain-containing protein</fullName>
    </recommendedName>
</protein>
<feature type="domain" description="Heavy metal binding" evidence="2">
    <location>
        <begin position="42"/>
        <end position="66"/>
    </location>
</feature>
<evidence type="ECO:0000313" key="4">
    <source>
        <dbReference type="Proteomes" id="UP001139293"/>
    </source>
</evidence>
<sequence length="207" mass="22153">MKTLVSLVLSALLVLSWVPNASANEHHHGAHKGQHASQHQAYACPMHPEVTGSKDDSCPKCGMDLEVVKVNATAKAHAQDCESCPNKGNCPNKAKKHHHKHMSKHTHACPMNPAITGQAGDSCPKCGMDLEPIANQAAHKNCDSCPNQESCPNKAKKHHKHMSKHTHACPMNPAITGQAGDSCPKCGMDLEPIATGDNAHKSSHTHH</sequence>
<keyword evidence="1" id="KW-0732">Signal</keyword>
<comment type="caution">
    <text evidence="3">The sequence shown here is derived from an EMBL/GenBank/DDBJ whole genome shotgun (WGS) entry which is preliminary data.</text>
</comment>
<name>A0A9X1Z9I2_9GAMM</name>
<evidence type="ECO:0000313" key="3">
    <source>
        <dbReference type="EMBL" id="MCL1138144.1"/>
    </source>
</evidence>
<dbReference type="Pfam" id="PF19335">
    <property type="entry name" value="HMBD"/>
    <property type="match status" value="3"/>
</dbReference>
<dbReference type="GO" id="GO:0046872">
    <property type="term" value="F:metal ion binding"/>
    <property type="evidence" value="ECO:0007669"/>
    <property type="project" value="InterPro"/>
</dbReference>
<dbReference type="AlphaFoldDB" id="A0A9X1Z9I2"/>
<accession>A0A9X1Z9I2</accession>
<dbReference type="InterPro" id="IPR045800">
    <property type="entry name" value="HMBD"/>
</dbReference>
<keyword evidence="4" id="KW-1185">Reference proteome</keyword>
<dbReference type="Proteomes" id="UP001139293">
    <property type="component" value="Unassembled WGS sequence"/>
</dbReference>
<feature type="chain" id="PRO_5040879355" description="Heavy metal binding domain-containing protein" evidence="1">
    <location>
        <begin position="24"/>
        <end position="207"/>
    </location>
</feature>
<dbReference type="RefSeq" id="WP_248949235.1">
    <property type="nucleotide sequence ID" value="NZ_JAKILB010000003.1"/>
</dbReference>
<proteinExistence type="predicted"/>
<feature type="domain" description="Heavy metal binding" evidence="2">
    <location>
        <begin position="109"/>
        <end position="132"/>
    </location>
</feature>